<evidence type="ECO:0000259" key="2">
    <source>
        <dbReference type="PROSITE" id="PS00036"/>
    </source>
</evidence>
<gene>
    <name evidence="3" type="ORF">WJX84_002786</name>
</gene>
<dbReference type="EMBL" id="JALJOV010000934">
    <property type="protein sequence ID" value="KAK9858380.1"/>
    <property type="molecule type" value="Genomic_DNA"/>
</dbReference>
<proteinExistence type="predicted"/>
<dbReference type="InterPro" id="IPR004827">
    <property type="entry name" value="bZIP"/>
</dbReference>
<evidence type="ECO:0000313" key="3">
    <source>
        <dbReference type="EMBL" id="KAK9858380.1"/>
    </source>
</evidence>
<feature type="compositionally biased region" description="Low complexity" evidence="1">
    <location>
        <begin position="53"/>
        <end position="63"/>
    </location>
</feature>
<dbReference type="InterPro" id="IPR046347">
    <property type="entry name" value="bZIP_sf"/>
</dbReference>
<name>A0AAW1SUZ3_9CHLO</name>
<accession>A0AAW1SUZ3</accession>
<feature type="domain" description="BZIP" evidence="2">
    <location>
        <begin position="70"/>
        <end position="85"/>
    </location>
</feature>
<dbReference type="PROSITE" id="PS00036">
    <property type="entry name" value="BZIP_BASIC"/>
    <property type="match status" value="1"/>
</dbReference>
<protein>
    <recommendedName>
        <fullName evidence="2">BZIP domain-containing protein</fullName>
    </recommendedName>
</protein>
<reference evidence="3 4" key="1">
    <citation type="journal article" date="2024" name="Nat. Commun.">
        <title>Phylogenomics reveals the evolutionary origins of lichenization in chlorophyte algae.</title>
        <authorList>
            <person name="Puginier C."/>
            <person name="Libourel C."/>
            <person name="Otte J."/>
            <person name="Skaloud P."/>
            <person name="Haon M."/>
            <person name="Grisel S."/>
            <person name="Petersen M."/>
            <person name="Berrin J.G."/>
            <person name="Delaux P.M."/>
            <person name="Dal Grande F."/>
            <person name="Keller J."/>
        </authorList>
    </citation>
    <scope>NUCLEOTIDE SEQUENCE [LARGE SCALE GENOMIC DNA]</scope>
    <source>
        <strain evidence="3 4">SAG 2523</strain>
    </source>
</reference>
<sequence>MTPLVGSLSFGTRLHLSPTFSGHLLETAAAAQTTRPSSEGGGVLEDPRVRSQSVPVEPAEGEPSGSGGQKARERNKRAQRTFRQRQKAKAQQQEDELTVANSKIDELEEQVSSLEQLLAAESGAFEAEAPERAILLSRLVAMPIEQHLKLQAQYHACLASAVPFCGDPQSAHGRHFQAIMGEAMTLLVVFSECLPEQFLACQSINMLDGTTRRPPQAFENLKVGY</sequence>
<dbReference type="SUPFAM" id="SSF57959">
    <property type="entry name" value="Leucine zipper domain"/>
    <property type="match status" value="1"/>
</dbReference>
<evidence type="ECO:0000256" key="1">
    <source>
        <dbReference type="SAM" id="MobiDB-lite"/>
    </source>
</evidence>
<dbReference type="GO" id="GO:0003700">
    <property type="term" value="F:DNA-binding transcription factor activity"/>
    <property type="evidence" value="ECO:0007669"/>
    <property type="project" value="InterPro"/>
</dbReference>
<keyword evidence="4" id="KW-1185">Reference proteome</keyword>
<dbReference type="Proteomes" id="UP001485043">
    <property type="component" value="Unassembled WGS sequence"/>
</dbReference>
<dbReference type="AlphaFoldDB" id="A0AAW1SUZ3"/>
<feature type="compositionally biased region" description="Basic residues" evidence="1">
    <location>
        <begin position="73"/>
        <end position="88"/>
    </location>
</feature>
<feature type="region of interest" description="Disordered" evidence="1">
    <location>
        <begin position="29"/>
        <end position="97"/>
    </location>
</feature>
<comment type="caution">
    <text evidence="3">The sequence shown here is derived from an EMBL/GenBank/DDBJ whole genome shotgun (WGS) entry which is preliminary data.</text>
</comment>
<organism evidence="3 4">
    <name type="scientific">Apatococcus fuscideae</name>
    <dbReference type="NCBI Taxonomy" id="2026836"/>
    <lineage>
        <taxon>Eukaryota</taxon>
        <taxon>Viridiplantae</taxon>
        <taxon>Chlorophyta</taxon>
        <taxon>core chlorophytes</taxon>
        <taxon>Trebouxiophyceae</taxon>
        <taxon>Chlorellales</taxon>
        <taxon>Chlorellaceae</taxon>
        <taxon>Apatococcus</taxon>
    </lineage>
</organism>
<evidence type="ECO:0000313" key="4">
    <source>
        <dbReference type="Proteomes" id="UP001485043"/>
    </source>
</evidence>